<protein>
    <recommendedName>
        <fullName evidence="2">Copper homeostasis protein cutC homolog</fullName>
    </recommendedName>
</protein>
<dbReference type="Proteomes" id="UP000326759">
    <property type="component" value="Unassembled WGS sequence"/>
</dbReference>
<accession>A0A5N5SLP2</accession>
<proteinExistence type="inferred from homology"/>
<reference evidence="3 4" key="1">
    <citation type="journal article" date="2019" name="PLoS Biol.">
        <title>Sex chromosomes control vertical transmission of feminizing Wolbachia symbionts in an isopod.</title>
        <authorList>
            <person name="Becking T."/>
            <person name="Chebbi M.A."/>
            <person name="Giraud I."/>
            <person name="Moumen B."/>
            <person name="Laverre T."/>
            <person name="Caubet Y."/>
            <person name="Peccoud J."/>
            <person name="Gilbert C."/>
            <person name="Cordaux R."/>
        </authorList>
    </citation>
    <scope>NUCLEOTIDE SEQUENCE [LARGE SCALE GENOMIC DNA]</scope>
    <source>
        <strain evidence="3">ANa2</strain>
        <tissue evidence="3">Whole body excluding digestive tract and cuticle</tissue>
    </source>
</reference>
<comment type="caution">
    <text evidence="3">The sequence shown here is derived from an EMBL/GenBank/DDBJ whole genome shotgun (WGS) entry which is preliminary data.</text>
</comment>
<dbReference type="InterPro" id="IPR005627">
    <property type="entry name" value="CutC-like"/>
</dbReference>
<dbReference type="GO" id="GO:0005507">
    <property type="term" value="F:copper ion binding"/>
    <property type="evidence" value="ECO:0007669"/>
    <property type="project" value="TreeGrafter"/>
</dbReference>
<organism evidence="3 4">
    <name type="scientific">Armadillidium nasatum</name>
    <dbReference type="NCBI Taxonomy" id="96803"/>
    <lineage>
        <taxon>Eukaryota</taxon>
        <taxon>Metazoa</taxon>
        <taxon>Ecdysozoa</taxon>
        <taxon>Arthropoda</taxon>
        <taxon>Crustacea</taxon>
        <taxon>Multicrustacea</taxon>
        <taxon>Malacostraca</taxon>
        <taxon>Eumalacostraca</taxon>
        <taxon>Peracarida</taxon>
        <taxon>Isopoda</taxon>
        <taxon>Oniscidea</taxon>
        <taxon>Crinocheta</taxon>
        <taxon>Armadillidiidae</taxon>
        <taxon>Armadillidium</taxon>
    </lineage>
</organism>
<dbReference type="PANTHER" id="PTHR12598:SF0">
    <property type="entry name" value="COPPER HOMEOSTASIS PROTEIN CUTC HOMOLOG"/>
    <property type="match status" value="1"/>
</dbReference>
<sequence length="106" mass="11265">ICVDSIESAVNAAAGGADRIELCSALCIGGLTPTTALLCEVKQEVDLPVFCMIRPREGPSIYSNKEKELMIAEAKALKECGANGFVFGALLEDGSIDKQFCQLLIK</sequence>
<evidence type="ECO:0000256" key="2">
    <source>
        <dbReference type="ARBA" id="ARBA00019014"/>
    </source>
</evidence>
<dbReference type="PANTHER" id="PTHR12598">
    <property type="entry name" value="COPPER HOMEOSTASIS PROTEIN CUTC"/>
    <property type="match status" value="1"/>
</dbReference>
<dbReference type="AlphaFoldDB" id="A0A5N5SLP2"/>
<keyword evidence="4" id="KW-1185">Reference proteome</keyword>
<gene>
    <name evidence="3" type="primary">CUTC</name>
    <name evidence="3" type="ORF">Anas_12317</name>
</gene>
<dbReference type="EMBL" id="SEYY01023304">
    <property type="protein sequence ID" value="KAB7494943.1"/>
    <property type="molecule type" value="Genomic_DNA"/>
</dbReference>
<evidence type="ECO:0000313" key="4">
    <source>
        <dbReference type="Proteomes" id="UP000326759"/>
    </source>
</evidence>
<dbReference type="Gene3D" id="3.20.20.380">
    <property type="entry name" value="Copper homeostasis (CutC) domain"/>
    <property type="match status" value="1"/>
</dbReference>
<dbReference type="OrthoDB" id="7392499at2759"/>
<evidence type="ECO:0000256" key="1">
    <source>
        <dbReference type="ARBA" id="ARBA00007768"/>
    </source>
</evidence>
<feature type="non-terminal residue" evidence="3">
    <location>
        <position position="1"/>
    </location>
</feature>
<evidence type="ECO:0000313" key="3">
    <source>
        <dbReference type="EMBL" id="KAB7494943.1"/>
    </source>
</evidence>
<name>A0A5N5SLP2_9CRUS</name>
<feature type="non-terminal residue" evidence="3">
    <location>
        <position position="106"/>
    </location>
</feature>
<dbReference type="InterPro" id="IPR036822">
    <property type="entry name" value="CutC-like_dom_sf"/>
</dbReference>
<dbReference type="SUPFAM" id="SSF110395">
    <property type="entry name" value="CutC-like"/>
    <property type="match status" value="1"/>
</dbReference>
<comment type="similarity">
    <text evidence="1">Belongs to the CutC family.</text>
</comment>
<dbReference type="Pfam" id="PF03932">
    <property type="entry name" value="CutC"/>
    <property type="match status" value="1"/>
</dbReference>